<evidence type="ECO:0000256" key="2">
    <source>
        <dbReference type="ARBA" id="ARBA00007353"/>
    </source>
</evidence>
<dbReference type="GO" id="GO:0005507">
    <property type="term" value="F:copper ion binding"/>
    <property type="evidence" value="ECO:0007669"/>
    <property type="project" value="TreeGrafter"/>
</dbReference>
<dbReference type="CDD" id="cd16833">
    <property type="entry name" value="YfiH"/>
    <property type="match status" value="1"/>
</dbReference>
<evidence type="ECO:0000256" key="8">
    <source>
        <dbReference type="ARBA" id="ARBA00048968"/>
    </source>
</evidence>
<accession>A0A098S1U8</accession>
<keyword evidence="6" id="KW-0862">Zinc</keyword>
<comment type="catalytic activity">
    <reaction evidence="9">
        <text>S-methyl-5'-thioadenosine + phosphate = 5-(methylsulfanyl)-alpha-D-ribose 1-phosphate + adenine</text>
        <dbReference type="Rhea" id="RHEA:11852"/>
        <dbReference type="ChEBI" id="CHEBI:16708"/>
        <dbReference type="ChEBI" id="CHEBI:17509"/>
        <dbReference type="ChEBI" id="CHEBI:43474"/>
        <dbReference type="ChEBI" id="CHEBI:58533"/>
        <dbReference type="EC" id="2.4.2.28"/>
    </reaction>
    <physiologicalReaction direction="left-to-right" evidence="9">
        <dbReference type="Rhea" id="RHEA:11853"/>
    </physiologicalReaction>
</comment>
<keyword evidence="5" id="KW-0378">Hydrolase</keyword>
<protein>
    <recommendedName>
        <fullName evidence="10">Purine nucleoside phosphorylase</fullName>
    </recommendedName>
</protein>
<dbReference type="Gene3D" id="3.60.140.10">
    <property type="entry name" value="CNF1/YfiH-like putative cysteine hydrolases"/>
    <property type="match status" value="1"/>
</dbReference>
<name>A0A098S1U8_9BACT</name>
<evidence type="ECO:0000256" key="4">
    <source>
        <dbReference type="ARBA" id="ARBA00022723"/>
    </source>
</evidence>
<dbReference type="PANTHER" id="PTHR30616:SF2">
    <property type="entry name" value="PURINE NUCLEOSIDE PHOSPHORYLASE LACC1"/>
    <property type="match status" value="1"/>
</dbReference>
<dbReference type="InterPro" id="IPR011324">
    <property type="entry name" value="Cytotoxic_necrot_fac-like_cat"/>
</dbReference>
<dbReference type="NCBIfam" id="TIGR00726">
    <property type="entry name" value="peptidoglycan editing factor PgeF"/>
    <property type="match status" value="1"/>
</dbReference>
<evidence type="ECO:0000313" key="12">
    <source>
        <dbReference type="Proteomes" id="UP000029736"/>
    </source>
</evidence>
<evidence type="ECO:0000256" key="3">
    <source>
        <dbReference type="ARBA" id="ARBA00022679"/>
    </source>
</evidence>
<evidence type="ECO:0000256" key="5">
    <source>
        <dbReference type="ARBA" id="ARBA00022801"/>
    </source>
</evidence>
<dbReference type="Pfam" id="PF02578">
    <property type="entry name" value="Cu-oxidase_4"/>
    <property type="match status" value="1"/>
</dbReference>
<dbReference type="STRING" id="1524460.IX84_23520"/>
<keyword evidence="3" id="KW-0808">Transferase</keyword>
<sequence length="247" mass="26841">MHQPKIFAPHPVVAAESQRSGGVSPAPYHSLNLGINTEDAPEHIGQNRQRFFRALGWPDGAFCCSYQVHGREVLVATAPGAHHGYDAIVTKEPGLLIGVTIADCTPVLVFDPKQQAVAAIHAGWQGTAAQIVTHTLNRMQEEFETNPADCLAYIGTCITQPHYEVDERVASRLPEAHLKPGAKPGKWMADLKGANLTQLLGAGIPETQIEVSPFCTWADNDHYFSHRRNEGTTGRMLAVIGIQNKPS</sequence>
<dbReference type="PANTHER" id="PTHR30616">
    <property type="entry name" value="UNCHARACTERIZED PROTEIN YFIH"/>
    <property type="match status" value="1"/>
</dbReference>
<dbReference type="SUPFAM" id="SSF64438">
    <property type="entry name" value="CNF1/YfiH-like putative cysteine hydrolases"/>
    <property type="match status" value="1"/>
</dbReference>
<evidence type="ECO:0000256" key="9">
    <source>
        <dbReference type="ARBA" id="ARBA00049893"/>
    </source>
</evidence>
<dbReference type="AlphaFoldDB" id="A0A098S1U8"/>
<evidence type="ECO:0000313" key="11">
    <source>
        <dbReference type="EMBL" id="KGE86110.1"/>
    </source>
</evidence>
<evidence type="ECO:0000256" key="7">
    <source>
        <dbReference type="ARBA" id="ARBA00047989"/>
    </source>
</evidence>
<evidence type="ECO:0000256" key="10">
    <source>
        <dbReference type="RuleBase" id="RU361274"/>
    </source>
</evidence>
<dbReference type="GO" id="GO:0016787">
    <property type="term" value="F:hydrolase activity"/>
    <property type="evidence" value="ECO:0007669"/>
    <property type="project" value="UniProtKB-KW"/>
</dbReference>
<comment type="catalytic activity">
    <reaction evidence="7">
        <text>adenosine + H2O + H(+) = inosine + NH4(+)</text>
        <dbReference type="Rhea" id="RHEA:24408"/>
        <dbReference type="ChEBI" id="CHEBI:15377"/>
        <dbReference type="ChEBI" id="CHEBI:15378"/>
        <dbReference type="ChEBI" id="CHEBI:16335"/>
        <dbReference type="ChEBI" id="CHEBI:17596"/>
        <dbReference type="ChEBI" id="CHEBI:28938"/>
        <dbReference type="EC" id="3.5.4.4"/>
    </reaction>
    <physiologicalReaction direction="left-to-right" evidence="7">
        <dbReference type="Rhea" id="RHEA:24409"/>
    </physiologicalReaction>
</comment>
<organism evidence="11 12">
    <name type="scientific">Phaeodactylibacter xiamenensis</name>
    <dbReference type="NCBI Taxonomy" id="1524460"/>
    <lineage>
        <taxon>Bacteria</taxon>
        <taxon>Pseudomonadati</taxon>
        <taxon>Bacteroidota</taxon>
        <taxon>Saprospiria</taxon>
        <taxon>Saprospirales</taxon>
        <taxon>Haliscomenobacteraceae</taxon>
        <taxon>Phaeodactylibacter</taxon>
    </lineage>
</organism>
<comment type="catalytic activity">
    <reaction evidence="8">
        <text>adenosine + phosphate = alpha-D-ribose 1-phosphate + adenine</text>
        <dbReference type="Rhea" id="RHEA:27642"/>
        <dbReference type="ChEBI" id="CHEBI:16335"/>
        <dbReference type="ChEBI" id="CHEBI:16708"/>
        <dbReference type="ChEBI" id="CHEBI:43474"/>
        <dbReference type="ChEBI" id="CHEBI:57720"/>
        <dbReference type="EC" id="2.4.2.1"/>
    </reaction>
    <physiologicalReaction direction="left-to-right" evidence="8">
        <dbReference type="Rhea" id="RHEA:27643"/>
    </physiologicalReaction>
</comment>
<dbReference type="EMBL" id="JPOS01000082">
    <property type="protein sequence ID" value="KGE86110.1"/>
    <property type="molecule type" value="Genomic_DNA"/>
</dbReference>
<dbReference type="InterPro" id="IPR038371">
    <property type="entry name" value="Cu_polyphenol_OxRdtase_sf"/>
</dbReference>
<comment type="caution">
    <text evidence="11">The sequence shown here is derived from an EMBL/GenBank/DDBJ whole genome shotgun (WGS) entry which is preliminary data.</text>
</comment>
<keyword evidence="4" id="KW-0479">Metal-binding</keyword>
<reference evidence="11 12" key="1">
    <citation type="journal article" date="2014" name="Int. J. Syst. Evol. Microbiol.">
        <title>Phaeodactylibacter xiamenensis gen. nov., sp. nov., a member of the family Saprospiraceae isolated from the marine alga Phaeodactylum tricornutum.</title>
        <authorList>
            <person name="Chen Z.Jr."/>
            <person name="Lei X."/>
            <person name="Lai Q."/>
            <person name="Li Y."/>
            <person name="Zhang B."/>
            <person name="Zhang J."/>
            <person name="Zhang H."/>
            <person name="Yang L."/>
            <person name="Zheng W."/>
            <person name="Tian Y."/>
            <person name="Yu Z."/>
            <person name="Xu H.Jr."/>
            <person name="Zheng T."/>
        </authorList>
    </citation>
    <scope>NUCLEOTIDE SEQUENCE [LARGE SCALE GENOMIC DNA]</scope>
    <source>
        <strain evidence="11 12">KD52</strain>
    </source>
</reference>
<evidence type="ECO:0000256" key="6">
    <source>
        <dbReference type="ARBA" id="ARBA00022833"/>
    </source>
</evidence>
<proteinExistence type="inferred from homology"/>
<comment type="catalytic activity">
    <reaction evidence="1">
        <text>inosine + phosphate = alpha-D-ribose 1-phosphate + hypoxanthine</text>
        <dbReference type="Rhea" id="RHEA:27646"/>
        <dbReference type="ChEBI" id="CHEBI:17368"/>
        <dbReference type="ChEBI" id="CHEBI:17596"/>
        <dbReference type="ChEBI" id="CHEBI:43474"/>
        <dbReference type="ChEBI" id="CHEBI:57720"/>
        <dbReference type="EC" id="2.4.2.1"/>
    </reaction>
    <physiologicalReaction direction="left-to-right" evidence="1">
        <dbReference type="Rhea" id="RHEA:27647"/>
    </physiologicalReaction>
</comment>
<evidence type="ECO:0000256" key="1">
    <source>
        <dbReference type="ARBA" id="ARBA00000553"/>
    </source>
</evidence>
<keyword evidence="12" id="KW-1185">Reference proteome</keyword>
<dbReference type="Proteomes" id="UP000029736">
    <property type="component" value="Unassembled WGS sequence"/>
</dbReference>
<gene>
    <name evidence="11" type="ORF">IX84_23520</name>
</gene>
<comment type="similarity">
    <text evidence="2 10">Belongs to the purine nucleoside phosphorylase YfiH/LACC1 family.</text>
</comment>
<dbReference type="InterPro" id="IPR003730">
    <property type="entry name" value="Cu_polyphenol_OxRdtase"/>
</dbReference>
<dbReference type="GO" id="GO:0017061">
    <property type="term" value="F:S-methyl-5-thioadenosine phosphorylase activity"/>
    <property type="evidence" value="ECO:0007669"/>
    <property type="project" value="UniProtKB-EC"/>
</dbReference>